<evidence type="ECO:0000313" key="2">
    <source>
        <dbReference type="Proteomes" id="UP000008059"/>
    </source>
</evidence>
<dbReference type="RefSeq" id="YP_009591918.1">
    <property type="nucleotide sequence ID" value="NC_041853.1"/>
</dbReference>
<dbReference type="Proteomes" id="UP000008059">
    <property type="component" value="Segment"/>
</dbReference>
<name>K0G8U0_9CAUD</name>
<dbReference type="EMBL" id="JX307705">
    <property type="protein sequence ID" value="AFU20783.1"/>
    <property type="molecule type" value="Genomic_DNA"/>
</dbReference>
<reference evidence="1 2" key="1">
    <citation type="submission" date="2012-07" db="EMBL/GenBank/DDBJ databases">
        <authorList>
            <person name="Abrams C."/>
            <person name="Dunlap-Smith A."/>
            <person name="Frias Y."/>
            <person name="Grendler J."/>
            <person name="Hostert E."/>
            <person name="Martin P."/>
            <person name="Wilson J."/>
            <person name="Croft D.G."/>
            <person name="Zegers G."/>
            <person name="Page S.T."/>
            <person name="Bradley K.W."/>
            <person name="Khaja R."/>
            <person name="Lewis M.F."/>
            <person name="Barker L.P."/>
            <person name="Asai D.J."/>
            <person name="Bowman C.A."/>
            <person name="Russell D.A."/>
            <person name="Pope W.H."/>
            <person name="Jacobs-Sera D."/>
            <person name="Hendrix R.W."/>
            <person name="Hatfull G.F."/>
        </authorList>
    </citation>
    <scope>NUCLEOTIDE SEQUENCE [LARGE SCALE GENOMIC DNA]</scope>
</reference>
<keyword evidence="2" id="KW-1185">Reference proteome</keyword>
<sequence>MTATAYAACITDLMADMADAGWTQTDSRVRDGQAVVEWVRGTRRLWALVDINTNDVIGGNALRGYRLETVSEYLARTAHLVHPDPKHGTDWQGR</sequence>
<dbReference type="OrthoDB" id="18395at10239"/>
<gene>
    <name evidence="1" type="primary">78</name>
    <name evidence="1" type="ORF">MARCELL_78</name>
</gene>
<evidence type="ECO:0000313" key="1">
    <source>
        <dbReference type="EMBL" id="AFU20783.1"/>
    </source>
</evidence>
<organism evidence="1 2">
    <name type="scientific">Mycobacterium phage Marcell</name>
    <dbReference type="NCBI Taxonomy" id="2927990"/>
    <lineage>
        <taxon>Viruses</taxon>
        <taxon>Duplodnaviria</taxon>
        <taxon>Heunggongvirae</taxon>
        <taxon>Uroviricota</taxon>
        <taxon>Caudoviricetes</taxon>
        <taxon>Fromanvirus</taxon>
        <taxon>Fromanvirus marcell</taxon>
    </lineage>
</organism>
<dbReference type="GeneID" id="40067374"/>
<accession>K0G8U0</accession>
<proteinExistence type="predicted"/>
<protein>
    <submittedName>
        <fullName evidence="1">Uncharacterized protein</fullName>
    </submittedName>
</protein>